<name>A0AAW0FGQ7_9APHY</name>
<gene>
    <name evidence="1" type="ORF">QCA50_016053</name>
</gene>
<dbReference type="EMBL" id="JASBNA010000046">
    <property type="protein sequence ID" value="KAK7680745.1"/>
    <property type="molecule type" value="Genomic_DNA"/>
</dbReference>
<evidence type="ECO:0000313" key="1">
    <source>
        <dbReference type="EMBL" id="KAK7680745.1"/>
    </source>
</evidence>
<sequence>MSEENRPLLFRVISDPSIYDSLFATCSAMTLVLLLRTCSRMNQSVKDYISRAFNINHLLSQYFSDPMAFRYVQACTATIIAGSSALQFFDRSFYRESDLDLYVPMPQRVQLGRYLLREGYKFVPTSWQHPTFEVAVLEERVARASTNYGQLKGIAGVFTFKKPASCGQELKIQIMVACRSTMDVVLRYHSTCVMNIITFNRAYCLYPRTTLEDRISLICTDRDDAVIQHVYERYRRRGWTLVTFADDIPLLAHDSFQVDTRRWIGGGHVWSIHLPCTFLPIITPVTPCSIPLTCDPISTSRWTLTYSSEATGKMKFLHYRDAQLYYWYISDNIRMSRIPSVVFLLDAARKVNVHSRHHFHQEEHHYVDERFIRLWNDFNSIIL</sequence>
<reference evidence="1 2" key="1">
    <citation type="submission" date="2022-09" db="EMBL/GenBank/DDBJ databases">
        <authorList>
            <person name="Palmer J.M."/>
        </authorList>
    </citation>
    <scope>NUCLEOTIDE SEQUENCE [LARGE SCALE GENOMIC DNA]</scope>
    <source>
        <strain evidence="1 2">DSM 7382</strain>
    </source>
</reference>
<dbReference type="Proteomes" id="UP001385951">
    <property type="component" value="Unassembled WGS sequence"/>
</dbReference>
<protein>
    <submittedName>
        <fullName evidence="1">Uncharacterized protein</fullName>
    </submittedName>
</protein>
<comment type="caution">
    <text evidence="1">The sequence shown here is derived from an EMBL/GenBank/DDBJ whole genome shotgun (WGS) entry which is preliminary data.</text>
</comment>
<accession>A0AAW0FGQ7</accession>
<organism evidence="1 2">
    <name type="scientific">Cerrena zonata</name>
    <dbReference type="NCBI Taxonomy" id="2478898"/>
    <lineage>
        <taxon>Eukaryota</taxon>
        <taxon>Fungi</taxon>
        <taxon>Dikarya</taxon>
        <taxon>Basidiomycota</taxon>
        <taxon>Agaricomycotina</taxon>
        <taxon>Agaricomycetes</taxon>
        <taxon>Polyporales</taxon>
        <taxon>Cerrenaceae</taxon>
        <taxon>Cerrena</taxon>
    </lineage>
</organism>
<dbReference type="AlphaFoldDB" id="A0AAW0FGQ7"/>
<evidence type="ECO:0000313" key="2">
    <source>
        <dbReference type="Proteomes" id="UP001385951"/>
    </source>
</evidence>
<keyword evidence="2" id="KW-1185">Reference proteome</keyword>
<proteinExistence type="predicted"/>